<dbReference type="STRING" id="1314785.A0A165F7F5"/>
<dbReference type="PROSITE" id="PS51352">
    <property type="entry name" value="THIOREDOXIN_2"/>
    <property type="match status" value="1"/>
</dbReference>
<gene>
    <name evidence="5" type="ORF">LAESUDRAFT_696573</name>
</gene>
<dbReference type="PRINTS" id="PR00421">
    <property type="entry name" value="THIOREDOXIN"/>
</dbReference>
<reference evidence="5 6" key="1">
    <citation type="journal article" date="2016" name="Mol. Biol. Evol.">
        <title>Comparative Genomics of Early-Diverging Mushroom-Forming Fungi Provides Insights into the Origins of Lignocellulose Decay Capabilities.</title>
        <authorList>
            <person name="Nagy L.G."/>
            <person name="Riley R."/>
            <person name="Tritt A."/>
            <person name="Adam C."/>
            <person name="Daum C."/>
            <person name="Floudas D."/>
            <person name="Sun H."/>
            <person name="Yadav J.S."/>
            <person name="Pangilinan J."/>
            <person name="Larsson K.H."/>
            <person name="Matsuura K."/>
            <person name="Barry K."/>
            <person name="Labutti K."/>
            <person name="Kuo R."/>
            <person name="Ohm R.A."/>
            <person name="Bhattacharya S.S."/>
            <person name="Shirouzu T."/>
            <person name="Yoshinaga Y."/>
            <person name="Martin F.M."/>
            <person name="Grigoriev I.V."/>
            <person name="Hibbett D.S."/>
        </authorList>
    </citation>
    <scope>NUCLEOTIDE SEQUENCE [LARGE SCALE GENOMIC DNA]</scope>
    <source>
        <strain evidence="5 6">93-53</strain>
    </source>
</reference>
<feature type="domain" description="Thioredoxin" evidence="4">
    <location>
        <begin position="1"/>
        <end position="107"/>
    </location>
</feature>
<dbReference type="Proteomes" id="UP000076871">
    <property type="component" value="Unassembled WGS sequence"/>
</dbReference>
<evidence type="ECO:0000256" key="1">
    <source>
        <dbReference type="ARBA" id="ARBA00020570"/>
    </source>
</evidence>
<dbReference type="PANTHER" id="PTHR46115">
    <property type="entry name" value="THIOREDOXIN-LIKE PROTEIN 1"/>
    <property type="match status" value="1"/>
</dbReference>
<dbReference type="FunFam" id="3.40.30.10:FF:000245">
    <property type="entry name" value="Thioredoxin"/>
    <property type="match status" value="1"/>
</dbReference>
<dbReference type="Gene3D" id="3.40.30.10">
    <property type="entry name" value="Glutaredoxin"/>
    <property type="match status" value="1"/>
</dbReference>
<protein>
    <recommendedName>
        <fullName evidence="1">Thioredoxin</fullName>
    </recommendedName>
</protein>
<dbReference type="CDD" id="cd02947">
    <property type="entry name" value="TRX_family"/>
    <property type="match status" value="1"/>
</dbReference>
<evidence type="ECO:0000313" key="6">
    <source>
        <dbReference type="Proteomes" id="UP000076871"/>
    </source>
</evidence>
<sequence>MSITHLTSVSQLNNILSESTDKLSVIDFHATWCGPCHMIAPVFEALSKQYRNVNFLKCDVDAAKDIARTYGVSAMPTFIFLQGSTKVDQIRGADKAGLEQALRRHSSGSSAGAFSGKGQTLGGSSPTESSTDDFGIAAAFDRLDPQLKVLLFLLAGYLLFWYFS</sequence>
<keyword evidence="2" id="KW-1015">Disulfide bond</keyword>
<evidence type="ECO:0000259" key="4">
    <source>
        <dbReference type="PROSITE" id="PS51352"/>
    </source>
</evidence>
<dbReference type="InterPro" id="IPR036249">
    <property type="entry name" value="Thioredoxin-like_sf"/>
</dbReference>
<feature type="compositionally biased region" description="Low complexity" evidence="3">
    <location>
        <begin position="107"/>
        <end position="118"/>
    </location>
</feature>
<accession>A0A165F7F5</accession>
<organism evidence="5 6">
    <name type="scientific">Laetiporus sulphureus 93-53</name>
    <dbReference type="NCBI Taxonomy" id="1314785"/>
    <lineage>
        <taxon>Eukaryota</taxon>
        <taxon>Fungi</taxon>
        <taxon>Dikarya</taxon>
        <taxon>Basidiomycota</taxon>
        <taxon>Agaricomycotina</taxon>
        <taxon>Agaricomycetes</taxon>
        <taxon>Polyporales</taxon>
        <taxon>Laetiporus</taxon>
    </lineage>
</organism>
<dbReference type="SUPFAM" id="SSF52833">
    <property type="entry name" value="Thioredoxin-like"/>
    <property type="match status" value="1"/>
</dbReference>
<dbReference type="PROSITE" id="PS00194">
    <property type="entry name" value="THIOREDOXIN_1"/>
    <property type="match status" value="1"/>
</dbReference>
<dbReference type="RefSeq" id="XP_040766275.1">
    <property type="nucleotide sequence ID" value="XM_040906274.1"/>
</dbReference>
<proteinExistence type="predicted"/>
<dbReference type="InterPro" id="IPR017937">
    <property type="entry name" value="Thioredoxin_CS"/>
</dbReference>
<feature type="region of interest" description="Disordered" evidence="3">
    <location>
        <begin position="105"/>
        <end position="128"/>
    </location>
</feature>
<evidence type="ECO:0000313" key="5">
    <source>
        <dbReference type="EMBL" id="KZT08535.1"/>
    </source>
</evidence>
<name>A0A165F7F5_9APHY</name>
<evidence type="ECO:0000256" key="2">
    <source>
        <dbReference type="ARBA" id="ARBA00023157"/>
    </source>
</evidence>
<evidence type="ECO:0000256" key="3">
    <source>
        <dbReference type="SAM" id="MobiDB-lite"/>
    </source>
</evidence>
<dbReference type="EMBL" id="KV427614">
    <property type="protein sequence ID" value="KZT08535.1"/>
    <property type="molecule type" value="Genomic_DNA"/>
</dbReference>
<dbReference type="Pfam" id="PF00085">
    <property type="entry name" value="Thioredoxin"/>
    <property type="match status" value="1"/>
</dbReference>
<dbReference type="GeneID" id="63823303"/>
<dbReference type="AlphaFoldDB" id="A0A165F7F5"/>
<keyword evidence="6" id="KW-1185">Reference proteome</keyword>
<dbReference type="InterPro" id="IPR013766">
    <property type="entry name" value="Thioredoxin_domain"/>
</dbReference>
<dbReference type="OrthoDB" id="10263751at2759"/>
<dbReference type="InParanoid" id="A0A165F7F5"/>